<evidence type="ECO:0000256" key="4">
    <source>
        <dbReference type="ARBA" id="ARBA00022989"/>
    </source>
</evidence>
<feature type="transmembrane region" description="Helical" evidence="6">
    <location>
        <begin position="186"/>
        <end position="209"/>
    </location>
</feature>
<dbReference type="EMBL" id="AP026867">
    <property type="protein sequence ID" value="BDS12039.1"/>
    <property type="molecule type" value="Genomic_DNA"/>
</dbReference>
<dbReference type="RefSeq" id="WP_264793160.1">
    <property type="nucleotide sequence ID" value="NZ_AP026867.1"/>
</dbReference>
<evidence type="ECO:0000256" key="1">
    <source>
        <dbReference type="ARBA" id="ARBA00004651"/>
    </source>
</evidence>
<evidence type="ECO:0000313" key="8">
    <source>
        <dbReference type="Proteomes" id="UP001060919"/>
    </source>
</evidence>
<sequence>MSETESVENKTTISKEQEEQQAGVLNSISPFKIFLAAMVGLSVVVYMFYKDFNAEEFSKIQFSNHVFFWIGMAGFFMCFRHFCYMVRLRIITNGFFSWKKCFELVMMWEFSSAVTPTSVGGAAVAMFAIAQEKLAAGKTAMIVLYTVIVDTFSFLSALLIFFLIFGPIMIQPESDTVAHLLSDSQWGGAFVFAYLLMLFYGGAFFYGVLVDAKKLENILLWFCKIPFLKRFREKAIKVTDDMDLASEELKTQKWSFHIGTYLSTMSAWASRFMVLNCLIVAFVAYSPNPEIQAHYNDFMHGELQFNAFWQQIFIYARQQAMYVIMAVMPSPGGAGVAEYAFKTFHFDYIPTEATNIAAAGTLMVIMATLWRSFTYYVYLFVGAIVVPNWVSKIIKRNQEEALLEKQGHLNEDK</sequence>
<feature type="transmembrane region" description="Helical" evidence="6">
    <location>
        <begin position="320"/>
        <end position="341"/>
    </location>
</feature>
<proteinExistence type="predicted"/>
<feature type="transmembrane region" description="Helical" evidence="6">
    <location>
        <begin position="142"/>
        <end position="166"/>
    </location>
</feature>
<feature type="transmembrane region" description="Helical" evidence="6">
    <location>
        <begin position="31"/>
        <end position="49"/>
    </location>
</feature>
<comment type="subcellular location">
    <subcellularLocation>
        <location evidence="1">Cell membrane</location>
        <topology evidence="1">Multi-pass membrane protein</topology>
    </subcellularLocation>
</comment>
<evidence type="ECO:0000313" key="7">
    <source>
        <dbReference type="EMBL" id="BDS12039.1"/>
    </source>
</evidence>
<keyword evidence="3 6" id="KW-0812">Transmembrane</keyword>
<dbReference type="AlphaFoldDB" id="A0A916DRS7"/>
<dbReference type="PANTHER" id="PTHR37693">
    <property type="entry name" value="PHOSPHATIDYLGLYCEROL LYSYLTRANSFERASE"/>
    <property type="match status" value="1"/>
</dbReference>
<evidence type="ECO:0000256" key="6">
    <source>
        <dbReference type="SAM" id="Phobius"/>
    </source>
</evidence>
<feature type="transmembrane region" description="Helical" evidence="6">
    <location>
        <begin position="110"/>
        <end position="130"/>
    </location>
</feature>
<feature type="transmembrane region" description="Helical" evidence="6">
    <location>
        <begin position="353"/>
        <end position="370"/>
    </location>
</feature>
<dbReference type="InterPro" id="IPR022791">
    <property type="entry name" value="L-PG_synthase/AglD"/>
</dbReference>
<feature type="transmembrane region" description="Helical" evidence="6">
    <location>
        <begin position="268"/>
        <end position="286"/>
    </location>
</feature>
<keyword evidence="4 6" id="KW-1133">Transmembrane helix</keyword>
<gene>
    <name evidence="7" type="ORF">AsAng_0027540</name>
</gene>
<protein>
    <submittedName>
        <fullName evidence="7">Flippase-like domain-containing protein</fullName>
    </submittedName>
</protein>
<dbReference type="Pfam" id="PF03706">
    <property type="entry name" value="LPG_synthase_TM"/>
    <property type="match status" value="1"/>
</dbReference>
<keyword evidence="8" id="KW-1185">Reference proteome</keyword>
<feature type="transmembrane region" description="Helical" evidence="6">
    <location>
        <begin position="69"/>
        <end position="90"/>
    </location>
</feature>
<keyword evidence="2" id="KW-1003">Cell membrane</keyword>
<dbReference type="KEGG" id="aup:AsAng_0027540"/>
<keyword evidence="5 6" id="KW-0472">Membrane</keyword>
<evidence type="ECO:0000256" key="5">
    <source>
        <dbReference type="ARBA" id="ARBA00023136"/>
    </source>
</evidence>
<dbReference type="GO" id="GO:0005886">
    <property type="term" value="C:plasma membrane"/>
    <property type="evidence" value="ECO:0007669"/>
    <property type="project" value="UniProtKB-SubCell"/>
</dbReference>
<dbReference type="PANTHER" id="PTHR37693:SF1">
    <property type="entry name" value="INTEGRAL MEMBRANE PROTEIN"/>
    <property type="match status" value="1"/>
</dbReference>
<accession>A0A916DRS7</accession>
<evidence type="ECO:0000256" key="2">
    <source>
        <dbReference type="ARBA" id="ARBA00022475"/>
    </source>
</evidence>
<organism evidence="7 8">
    <name type="scientific">Aureispira anguillae</name>
    <dbReference type="NCBI Taxonomy" id="2864201"/>
    <lineage>
        <taxon>Bacteria</taxon>
        <taxon>Pseudomonadati</taxon>
        <taxon>Bacteroidota</taxon>
        <taxon>Saprospiria</taxon>
        <taxon>Saprospirales</taxon>
        <taxon>Saprospiraceae</taxon>
        <taxon>Aureispira</taxon>
    </lineage>
</organism>
<dbReference type="Proteomes" id="UP001060919">
    <property type="component" value="Chromosome"/>
</dbReference>
<evidence type="ECO:0000256" key="3">
    <source>
        <dbReference type="ARBA" id="ARBA00022692"/>
    </source>
</evidence>
<name>A0A916DRS7_9BACT</name>
<reference evidence="7" key="1">
    <citation type="submission" date="2022-09" db="EMBL/GenBank/DDBJ databases">
        <title>Aureispira anguillicida sp. nov., isolated from Leptocephalus of Japanese eel Anguilla japonica.</title>
        <authorList>
            <person name="Yuasa K."/>
            <person name="Mekata T."/>
            <person name="Ikunari K."/>
        </authorList>
    </citation>
    <scope>NUCLEOTIDE SEQUENCE</scope>
    <source>
        <strain evidence="7">EL160426</strain>
    </source>
</reference>
<feature type="transmembrane region" description="Helical" evidence="6">
    <location>
        <begin position="376"/>
        <end position="394"/>
    </location>
</feature>